<dbReference type="PROSITE" id="PS50005">
    <property type="entry name" value="TPR"/>
    <property type="match status" value="2"/>
</dbReference>
<dbReference type="Proteomes" id="UP000184066">
    <property type="component" value="Unassembled WGS sequence"/>
</dbReference>
<dbReference type="SUPFAM" id="SSF48452">
    <property type="entry name" value="TPR-like"/>
    <property type="match status" value="1"/>
</dbReference>
<evidence type="ECO:0000313" key="4">
    <source>
        <dbReference type="Proteomes" id="UP000184066"/>
    </source>
</evidence>
<feature type="region of interest" description="Disordered" evidence="2">
    <location>
        <begin position="74"/>
        <end position="105"/>
    </location>
</feature>
<dbReference type="SMART" id="SM00028">
    <property type="entry name" value="TPR"/>
    <property type="match status" value="3"/>
</dbReference>
<organism evidence="3 4">
    <name type="scientific">Oceanicella actignis</name>
    <dbReference type="NCBI Taxonomy" id="1189325"/>
    <lineage>
        <taxon>Bacteria</taxon>
        <taxon>Pseudomonadati</taxon>
        <taxon>Pseudomonadota</taxon>
        <taxon>Alphaproteobacteria</taxon>
        <taxon>Rhodobacterales</taxon>
        <taxon>Paracoccaceae</taxon>
        <taxon>Oceanicella</taxon>
    </lineage>
</organism>
<dbReference type="Gene3D" id="1.25.40.10">
    <property type="entry name" value="Tetratricopeptide repeat domain"/>
    <property type="match status" value="1"/>
</dbReference>
<dbReference type="AlphaFoldDB" id="A0A1M7TX66"/>
<keyword evidence="4" id="KW-1185">Reference proteome</keyword>
<evidence type="ECO:0000256" key="2">
    <source>
        <dbReference type="SAM" id="MobiDB-lite"/>
    </source>
</evidence>
<keyword evidence="1" id="KW-0802">TPR repeat</keyword>
<dbReference type="InterPro" id="IPR019734">
    <property type="entry name" value="TPR_rpt"/>
</dbReference>
<feature type="repeat" description="TPR" evidence="1">
    <location>
        <begin position="211"/>
        <end position="244"/>
    </location>
</feature>
<feature type="repeat" description="TPR" evidence="1">
    <location>
        <begin position="177"/>
        <end position="210"/>
    </location>
</feature>
<dbReference type="STRING" id="1189325.SAMN04488119_11021"/>
<dbReference type="InterPro" id="IPR011990">
    <property type="entry name" value="TPR-like_helical_dom_sf"/>
</dbReference>
<dbReference type="EMBL" id="FRDL01000011">
    <property type="protein sequence ID" value="SHN75300.1"/>
    <property type="molecule type" value="Genomic_DNA"/>
</dbReference>
<protein>
    <submittedName>
        <fullName evidence="3">Tetratricopeptide repeat-containing protein</fullName>
    </submittedName>
</protein>
<evidence type="ECO:0000256" key="1">
    <source>
        <dbReference type="PROSITE-ProRule" id="PRU00339"/>
    </source>
</evidence>
<evidence type="ECO:0000313" key="3">
    <source>
        <dbReference type="EMBL" id="SHN75300.1"/>
    </source>
</evidence>
<dbReference type="RefSeq" id="WP_091764266.1">
    <property type="nucleotide sequence ID" value="NZ_FOHL01000010.1"/>
</dbReference>
<gene>
    <name evidence="3" type="ORF">SAMN05216200_11121</name>
</gene>
<accession>A0A1M7TX66</accession>
<sequence length="263" mass="27306">MRKQSDTLRHPGHPARPQAQTDAHAGAHAGARPGPAARPPGRGRARLARALAAALVCAPAAVCATGARAQDAAAPDAPRAAPPALSAPAAPFPPPPSPAERQAAARAQAQALLDRMAAAPEEEAARIARRVARMWSRSGSDTADLLLLRGRRALESGAPDRAAEHLSALVEIAPDFAEAWHSRAAAWFALDRPGLALADLERALALEPRHWGALAGLGATLEQIGRLPEALAAYRASLAVNPAQPDIREAARRLAPQVEGLAL</sequence>
<feature type="compositionally biased region" description="Low complexity" evidence="2">
    <location>
        <begin position="23"/>
        <end position="40"/>
    </location>
</feature>
<proteinExistence type="predicted"/>
<feature type="compositionally biased region" description="Low complexity" evidence="2">
    <location>
        <begin position="74"/>
        <end position="89"/>
    </location>
</feature>
<reference evidence="3 4" key="1">
    <citation type="submission" date="2016-12" db="EMBL/GenBank/DDBJ databases">
        <authorList>
            <person name="Song W.-J."/>
            <person name="Kurnit D.M."/>
        </authorList>
    </citation>
    <scope>NUCLEOTIDE SEQUENCE [LARGE SCALE GENOMIC DNA]</scope>
    <source>
        <strain evidence="3 4">CGMCC 1.10808</strain>
    </source>
</reference>
<feature type="region of interest" description="Disordered" evidence="2">
    <location>
        <begin position="1"/>
        <end position="44"/>
    </location>
</feature>
<name>A0A1M7TX66_9RHOB</name>